<dbReference type="InterPro" id="IPR000415">
    <property type="entry name" value="Nitroreductase-like"/>
</dbReference>
<protein>
    <submittedName>
        <fullName evidence="6">Nitroreductase</fullName>
    </submittedName>
</protein>
<feature type="transmembrane region" description="Helical" evidence="4">
    <location>
        <begin position="106"/>
        <end position="125"/>
    </location>
</feature>
<sequence length="209" mass="23509">MITNITPSGERLSNPVLDNIYSRRSVRNYSDKEVPDEVIKEIIRAGTYAPTAMNQQPWRFVVVKNKKLIEEYDERAKKLFVEAFKDTTIPAMAAYVRNLSKPQTRLFYGAPVLILVFATPDVVNYHDCALAAENMMIAAYSLGIGSCWIGLALHLGWDAEFLRGVGVPEGHKLVAPLIFGYPVKGEIKAPARNADVILKWISQESYEKY</sequence>
<dbReference type="PATRIC" id="fig|304371.9.peg.2248"/>
<dbReference type="GeneID" id="8682052"/>
<evidence type="ECO:0000313" key="7">
    <source>
        <dbReference type="Proteomes" id="UP000001882"/>
    </source>
</evidence>
<dbReference type="InterPro" id="IPR029479">
    <property type="entry name" value="Nitroreductase"/>
</dbReference>
<evidence type="ECO:0000256" key="2">
    <source>
        <dbReference type="ARBA" id="ARBA00022643"/>
    </source>
</evidence>
<evidence type="ECO:0000256" key="1">
    <source>
        <dbReference type="ARBA" id="ARBA00022630"/>
    </source>
</evidence>
<dbReference type="SUPFAM" id="SSF55469">
    <property type="entry name" value="FMN-dependent nitroreductase-like"/>
    <property type="match status" value="1"/>
</dbReference>
<evidence type="ECO:0000313" key="6">
    <source>
        <dbReference type="EMBL" id="BAI62279.1"/>
    </source>
</evidence>
<dbReference type="Proteomes" id="UP000001882">
    <property type="component" value="Chromosome"/>
</dbReference>
<proteinExistence type="predicted"/>
<name>D1Z0Q7_METPS</name>
<dbReference type="eggNOG" id="arCOG00288">
    <property type="taxonomic scope" value="Archaea"/>
</dbReference>
<keyword evidence="7" id="KW-1185">Reference proteome</keyword>
<feature type="domain" description="Nitroreductase" evidence="5">
    <location>
        <begin position="20"/>
        <end position="181"/>
    </location>
</feature>
<evidence type="ECO:0000256" key="4">
    <source>
        <dbReference type="SAM" id="Phobius"/>
    </source>
</evidence>
<keyword evidence="4" id="KW-0812">Transmembrane</keyword>
<dbReference type="AlphaFoldDB" id="D1Z0Q7"/>
<reference evidence="7" key="3">
    <citation type="journal article" date="2011" name="PLoS ONE">
        <title>Genome sequence of a mesophilic hydrogenotrophic methanogen Methanocella paludicola, the first cultivated representative of the order Methanocellales.</title>
        <authorList>
            <person name="Sakai S."/>
            <person name="Takaki Y."/>
            <person name="Shimamura S."/>
            <person name="Sekine M."/>
            <person name="Tajima T."/>
            <person name="Kosugi H."/>
            <person name="Ichikawa N."/>
            <person name="Tasumi E."/>
            <person name="Hiraki A.T."/>
            <person name="Shimizu A."/>
            <person name="Kato Y."/>
            <person name="Nishiko R."/>
            <person name="Mori K."/>
            <person name="Fujita N."/>
            <person name="Imachi H."/>
            <person name="Takai K."/>
        </authorList>
    </citation>
    <scope>NUCLEOTIDE SEQUENCE [LARGE SCALE GENOMIC DNA]</scope>
    <source>
        <strain evidence="7">DSM 17711 / JCM 13418 / NBRC 101707 / SANAE</strain>
    </source>
</reference>
<reference evidence="6 7" key="2">
    <citation type="journal article" date="2008" name="Int. J. Syst. Evol. Microbiol.">
        <title>Methanocella paludicola gen. nov., sp. nov., a methane-producing archaeon, the first isolate of the lineage 'Rice Cluster I', and proposal of the new archaeal order Methanocellales ord. nov.</title>
        <authorList>
            <person name="Sakai S."/>
            <person name="Imachi H."/>
            <person name="Hanada S."/>
            <person name="Ohashi A."/>
            <person name="Harada H."/>
            <person name="Kamagata Y."/>
        </authorList>
    </citation>
    <scope>NUCLEOTIDE SEQUENCE [LARGE SCALE GENOMIC DNA]</scope>
    <source>
        <strain evidence="7">DSM 17711 / JCM 13418 / NBRC 101707 / SANAE</strain>
    </source>
</reference>
<dbReference type="GO" id="GO:0016491">
    <property type="term" value="F:oxidoreductase activity"/>
    <property type="evidence" value="ECO:0007669"/>
    <property type="project" value="UniProtKB-KW"/>
</dbReference>
<dbReference type="RefSeq" id="WP_012900953.1">
    <property type="nucleotide sequence ID" value="NC_013665.1"/>
</dbReference>
<dbReference type="STRING" id="304371.MCP_2207"/>
<organism evidence="6 7">
    <name type="scientific">Methanocella paludicola (strain DSM 17711 / JCM 13418 / NBRC 101707 / SANAE)</name>
    <dbReference type="NCBI Taxonomy" id="304371"/>
    <lineage>
        <taxon>Archaea</taxon>
        <taxon>Methanobacteriati</taxon>
        <taxon>Methanobacteriota</taxon>
        <taxon>Stenosarchaea group</taxon>
        <taxon>Methanomicrobia</taxon>
        <taxon>Methanocellales</taxon>
        <taxon>Methanocellaceae</taxon>
        <taxon>Methanocella</taxon>
    </lineage>
</organism>
<evidence type="ECO:0000259" key="5">
    <source>
        <dbReference type="Pfam" id="PF00881"/>
    </source>
</evidence>
<accession>D1Z0Q7</accession>
<gene>
    <name evidence="6" type="ordered locus">MCP_2207</name>
</gene>
<dbReference type="Pfam" id="PF00881">
    <property type="entry name" value="Nitroreductase"/>
    <property type="match status" value="1"/>
</dbReference>
<dbReference type="PANTHER" id="PTHR23026">
    <property type="entry name" value="NADPH NITROREDUCTASE"/>
    <property type="match status" value="1"/>
</dbReference>
<keyword evidence="1" id="KW-0285">Flavoprotein</keyword>
<dbReference type="KEGG" id="mpd:MCP_2207"/>
<dbReference type="InterPro" id="IPR050627">
    <property type="entry name" value="Nitroreductase/BluB"/>
</dbReference>
<feature type="transmembrane region" description="Helical" evidence="4">
    <location>
        <begin position="137"/>
        <end position="157"/>
    </location>
</feature>
<keyword evidence="2" id="KW-0288">FMN</keyword>
<keyword evidence="4" id="KW-1133">Transmembrane helix</keyword>
<reference evidence="6 7" key="1">
    <citation type="journal article" date="2007" name="Appl. Environ. Microbiol.">
        <title>Isolation of key methanogens for global methane emission from rice paddy fields: a novel isolate affiliated with the clone cluster rice cluster I.</title>
        <authorList>
            <person name="Sakai S."/>
            <person name="Imachi H."/>
            <person name="Sekiguchi Y."/>
            <person name="Ohashi A."/>
            <person name="Harada H."/>
            <person name="Kamagata Y."/>
        </authorList>
    </citation>
    <scope>NUCLEOTIDE SEQUENCE [LARGE SCALE GENOMIC DNA]</scope>
    <source>
        <strain evidence="7">DSM 17711 / JCM 13418 / NBRC 101707 / SANAE</strain>
    </source>
</reference>
<evidence type="ECO:0000256" key="3">
    <source>
        <dbReference type="ARBA" id="ARBA00023002"/>
    </source>
</evidence>
<dbReference type="EMBL" id="AP011532">
    <property type="protein sequence ID" value="BAI62279.1"/>
    <property type="molecule type" value="Genomic_DNA"/>
</dbReference>
<keyword evidence="3" id="KW-0560">Oxidoreductase</keyword>
<dbReference type="CDD" id="cd02136">
    <property type="entry name" value="PnbA_NfnB-like"/>
    <property type="match status" value="1"/>
</dbReference>
<dbReference type="InParanoid" id="D1Z0Q7"/>
<keyword evidence="4" id="KW-0472">Membrane</keyword>
<dbReference type="Gene3D" id="3.40.109.10">
    <property type="entry name" value="NADH Oxidase"/>
    <property type="match status" value="1"/>
</dbReference>
<dbReference type="PANTHER" id="PTHR23026:SF90">
    <property type="entry name" value="IODOTYROSINE DEIODINASE 1"/>
    <property type="match status" value="1"/>
</dbReference>